<dbReference type="Pfam" id="PF04096">
    <property type="entry name" value="Nucleoporin2"/>
    <property type="match status" value="1"/>
</dbReference>
<evidence type="ECO:0000256" key="8">
    <source>
        <dbReference type="ARBA" id="ARBA00023242"/>
    </source>
</evidence>
<dbReference type="GO" id="GO:0051028">
    <property type="term" value="P:mRNA transport"/>
    <property type="evidence" value="ECO:0007669"/>
    <property type="project" value="UniProtKB-KW"/>
</dbReference>
<feature type="compositionally biased region" description="Low complexity" evidence="9">
    <location>
        <begin position="152"/>
        <end position="173"/>
    </location>
</feature>
<comment type="caution">
    <text evidence="11">The sequence shown here is derived from an EMBL/GenBank/DDBJ whole genome shotgun (WGS) entry which is preliminary data.</text>
</comment>
<accession>V2YTS8</accession>
<keyword evidence="7" id="KW-0906">Nuclear pore complex</keyword>
<reference evidence="11 12" key="1">
    <citation type="journal article" date="2014" name="BMC Genomics">
        <title>Genome and secretome analysis of the hemibiotrophic fungal pathogen, Moniliophthora roreri, which causes frosty pod rot disease of cacao: mechanisms of the biotrophic and necrotrophic phases.</title>
        <authorList>
            <person name="Meinhardt L.W."/>
            <person name="Costa G.G.L."/>
            <person name="Thomazella D.P.T."/>
            <person name="Teixeira P.J.P.L."/>
            <person name="Carazzolle M.F."/>
            <person name="Schuster S.C."/>
            <person name="Carlson J.E."/>
            <person name="Guiltinan M.J."/>
            <person name="Mieczkowski P."/>
            <person name="Farmer A."/>
            <person name="Ramaraj T."/>
            <person name="Crozier J."/>
            <person name="Davis R.E."/>
            <person name="Shao J."/>
            <person name="Melnick R.L."/>
            <person name="Pereira G.A.G."/>
            <person name="Bailey B.A."/>
        </authorList>
    </citation>
    <scope>NUCLEOTIDE SEQUENCE [LARGE SCALE GENOMIC DNA]</scope>
    <source>
        <strain evidence="11 12">MCA 2997</strain>
    </source>
</reference>
<evidence type="ECO:0000256" key="5">
    <source>
        <dbReference type="ARBA" id="ARBA00022927"/>
    </source>
</evidence>
<dbReference type="PANTHER" id="PTHR23198">
    <property type="entry name" value="NUCLEOPORIN"/>
    <property type="match status" value="1"/>
</dbReference>
<feature type="compositionally biased region" description="Low complexity" evidence="9">
    <location>
        <begin position="402"/>
        <end position="413"/>
    </location>
</feature>
<evidence type="ECO:0000259" key="10">
    <source>
        <dbReference type="PROSITE" id="PS51434"/>
    </source>
</evidence>
<feature type="compositionally biased region" description="Low complexity" evidence="9">
    <location>
        <begin position="30"/>
        <end position="46"/>
    </location>
</feature>
<evidence type="ECO:0000256" key="4">
    <source>
        <dbReference type="ARBA" id="ARBA00022816"/>
    </source>
</evidence>
<dbReference type="InterPro" id="IPR036903">
    <property type="entry name" value="Nup98_auto-Pept-S59_dom_sf"/>
</dbReference>
<comment type="subcellular location">
    <subcellularLocation>
        <location evidence="1">Nucleus</location>
        <location evidence="1">Nuclear pore complex</location>
    </subcellularLocation>
</comment>
<dbReference type="GO" id="GO:0000973">
    <property type="term" value="P:post-transcriptional tethering of RNA polymerase II gene DNA at nuclear periphery"/>
    <property type="evidence" value="ECO:0007669"/>
    <property type="project" value="TreeGrafter"/>
</dbReference>
<dbReference type="Pfam" id="PF13634">
    <property type="entry name" value="Nucleoporin_FG"/>
    <property type="match status" value="4"/>
</dbReference>
<feature type="region of interest" description="Disordered" evidence="9">
    <location>
        <begin position="1"/>
        <end position="74"/>
    </location>
</feature>
<keyword evidence="5" id="KW-0653">Protein transport</keyword>
<dbReference type="GO" id="GO:0006405">
    <property type="term" value="P:RNA export from nucleus"/>
    <property type="evidence" value="ECO:0007669"/>
    <property type="project" value="TreeGrafter"/>
</dbReference>
<dbReference type="GO" id="GO:0017056">
    <property type="term" value="F:structural constituent of nuclear pore"/>
    <property type="evidence" value="ECO:0007669"/>
    <property type="project" value="InterPro"/>
</dbReference>
<dbReference type="GO" id="GO:0006606">
    <property type="term" value="P:protein import into nucleus"/>
    <property type="evidence" value="ECO:0007669"/>
    <property type="project" value="TreeGrafter"/>
</dbReference>
<dbReference type="FunFam" id="1.10.10.2360:FF:000001">
    <property type="entry name" value="Nuclear pore complex protein Nup98-Nup96"/>
    <property type="match status" value="1"/>
</dbReference>
<dbReference type="Gene3D" id="3.30.1610.10">
    <property type="entry name" value="Peptidase S59, nucleoporin"/>
    <property type="match status" value="1"/>
</dbReference>
<dbReference type="GO" id="GO:0008139">
    <property type="term" value="F:nuclear localization sequence binding"/>
    <property type="evidence" value="ECO:0007669"/>
    <property type="project" value="TreeGrafter"/>
</dbReference>
<evidence type="ECO:0000313" key="12">
    <source>
        <dbReference type="Proteomes" id="UP000017559"/>
    </source>
</evidence>
<name>V2YTS8_MONRO</name>
<feature type="compositionally biased region" description="Low complexity" evidence="9">
    <location>
        <begin position="493"/>
        <end position="502"/>
    </location>
</feature>
<feature type="compositionally biased region" description="Pro residues" evidence="9">
    <location>
        <begin position="772"/>
        <end position="788"/>
    </location>
</feature>
<feature type="compositionally biased region" description="Low complexity" evidence="9">
    <location>
        <begin position="353"/>
        <end position="385"/>
    </location>
</feature>
<dbReference type="Gene3D" id="1.10.10.2360">
    <property type="match status" value="1"/>
</dbReference>
<keyword evidence="12" id="KW-1185">Reference proteome</keyword>
<dbReference type="KEGG" id="mrr:Moror_13816"/>
<dbReference type="SUPFAM" id="SSF82215">
    <property type="entry name" value="C-terminal autoproteolytic domain of nucleoporin nup98"/>
    <property type="match status" value="1"/>
</dbReference>
<dbReference type="EMBL" id="AWSO01000113">
    <property type="protein sequence ID" value="ESK95084.1"/>
    <property type="molecule type" value="Genomic_DNA"/>
</dbReference>
<dbReference type="OrthoDB" id="3797628at2759"/>
<feature type="region of interest" description="Disordered" evidence="9">
    <location>
        <begin position="700"/>
        <end position="720"/>
    </location>
</feature>
<dbReference type="STRING" id="1381753.V2YTS8"/>
<dbReference type="Proteomes" id="UP000017559">
    <property type="component" value="Unassembled WGS sequence"/>
</dbReference>
<evidence type="ECO:0000256" key="7">
    <source>
        <dbReference type="ARBA" id="ARBA00023132"/>
    </source>
</evidence>
<feature type="compositionally biased region" description="Polar residues" evidence="9">
    <location>
        <begin position="275"/>
        <end position="285"/>
    </location>
</feature>
<keyword evidence="4" id="KW-0509">mRNA transport</keyword>
<keyword evidence="3" id="KW-0813">Transport</keyword>
<feature type="region of interest" description="Disordered" evidence="9">
    <location>
        <begin position="233"/>
        <end position="588"/>
    </location>
</feature>
<feature type="compositionally biased region" description="Low complexity" evidence="9">
    <location>
        <begin position="423"/>
        <end position="440"/>
    </location>
</feature>
<feature type="compositionally biased region" description="Low complexity" evidence="9">
    <location>
        <begin position="447"/>
        <end position="473"/>
    </location>
</feature>
<keyword evidence="6" id="KW-0811">Translocation</keyword>
<dbReference type="HOGENOM" id="CLU_012204_1_0_1"/>
<feature type="compositionally biased region" description="Low complexity" evidence="9">
    <location>
        <begin position="547"/>
        <end position="557"/>
    </location>
</feature>
<dbReference type="InterPro" id="IPR007230">
    <property type="entry name" value="Nup98_auto-Pept-S59_dom"/>
</dbReference>
<evidence type="ECO:0000313" key="11">
    <source>
        <dbReference type="EMBL" id="ESK95084.1"/>
    </source>
</evidence>
<organism evidence="11 12">
    <name type="scientific">Moniliophthora roreri (strain MCA 2997)</name>
    <name type="common">Cocoa frosty pod rot fungus</name>
    <name type="synonym">Crinipellis roreri</name>
    <dbReference type="NCBI Taxonomy" id="1381753"/>
    <lineage>
        <taxon>Eukaryota</taxon>
        <taxon>Fungi</taxon>
        <taxon>Dikarya</taxon>
        <taxon>Basidiomycota</taxon>
        <taxon>Agaricomycotina</taxon>
        <taxon>Agaricomycetes</taxon>
        <taxon>Agaricomycetidae</taxon>
        <taxon>Agaricales</taxon>
        <taxon>Marasmiineae</taxon>
        <taxon>Marasmiaceae</taxon>
        <taxon>Moniliophthora</taxon>
    </lineage>
</organism>
<evidence type="ECO:0000256" key="6">
    <source>
        <dbReference type="ARBA" id="ARBA00023010"/>
    </source>
</evidence>
<feature type="compositionally biased region" description="Polar residues" evidence="9">
    <location>
        <begin position="1"/>
        <end position="12"/>
    </location>
</feature>
<dbReference type="GO" id="GO:0044614">
    <property type="term" value="C:nuclear pore cytoplasmic filaments"/>
    <property type="evidence" value="ECO:0007669"/>
    <property type="project" value="TreeGrafter"/>
</dbReference>
<evidence type="ECO:0000256" key="9">
    <source>
        <dbReference type="SAM" id="MobiDB-lite"/>
    </source>
</evidence>
<feature type="compositionally biased region" description="Polar residues" evidence="9">
    <location>
        <begin position="386"/>
        <end position="396"/>
    </location>
</feature>
<keyword evidence="8" id="KW-0539">Nucleus</keyword>
<feature type="region of interest" description="Disordered" evidence="9">
    <location>
        <begin position="770"/>
        <end position="791"/>
    </location>
</feature>
<evidence type="ECO:0000256" key="1">
    <source>
        <dbReference type="ARBA" id="ARBA00004567"/>
    </source>
</evidence>
<gene>
    <name evidence="11" type="ORF">Moror_13816</name>
</gene>
<dbReference type="AlphaFoldDB" id="V2YTS8"/>
<dbReference type="GO" id="GO:0003723">
    <property type="term" value="F:RNA binding"/>
    <property type="evidence" value="ECO:0007669"/>
    <property type="project" value="TreeGrafter"/>
</dbReference>
<dbReference type="PANTHER" id="PTHR23198:SF6">
    <property type="entry name" value="NUCLEAR PORE COMPLEX PROTEIN NUP98-NUP96"/>
    <property type="match status" value="1"/>
</dbReference>
<feature type="compositionally biased region" description="Low complexity" evidence="9">
    <location>
        <begin position="708"/>
        <end position="718"/>
    </location>
</feature>
<feature type="compositionally biased region" description="Low complexity" evidence="9">
    <location>
        <begin position="314"/>
        <end position="342"/>
    </location>
</feature>
<dbReference type="GO" id="GO:0034398">
    <property type="term" value="P:telomere tethering at nuclear periphery"/>
    <property type="evidence" value="ECO:0007669"/>
    <property type="project" value="TreeGrafter"/>
</dbReference>
<sequence length="956" mass="99171">MFGNNAITSTWGSNSNQQQQQPSAFGQPNAFGSTGFGSSTGTSAFGQPSQPQANPMFGNLGGTSTNTGTSGFGAFGSNQANSGVNPMFGGAKPATGFGAFGGGGTTSAFGNTGTTSAFGQPSTSGTSAFGQPANSTTSAFGGGSSIFGQNKTTTAFGSTTSPSTSAPVTTGSSNPPYAVTNDKDPSTNAELRYQAISCMPAYQGTSFEELRYQDYQQGRKTASAGGAFGQSSAFGNTQPAAGSSIFGANNQQNTQTSSVFGRPANQPASGFGAFGQSNTGTSGNSIFGGGNSTFGQPQQQQQQSNPFGAFGQGQQQQQQQQQQQHQQQQQQQQHQHQQHQQQNSVFGGGGTSGSNTTNAFGTNTSNAFGQPQQQQQTNAFGQGQQSTTDIQDNASKPSIFGQANTTTQPTTNAFSQPSSIFGQNNQQQPQQQQSSSIFGNPSGGSIFGNNNNQQQQQQPGTSMFGNTQNTTNTGGTGLFGGGGTGLFGSNNHQQQQQQQQQQPTNSAFGSSFFGANKPATNTGTGLFGSTFGAQQPANNQTTGLFGNSLSQNNNQQQASTLGGTSMFGAKPPALGTSTSTGQNTGLFGSTFGGSTNNFNASTAAPTQTLTASISQPIGANLPIFSMLPPGPRAVDLEQSTKKKPGFFVDVPTRAPIPRMQLGYTPANSKLRGFGSSTSTAPGGTINLSVNSSALTLSRSQTPTNSIFSGPSSPSLGSGQRKSVKKLILDKKVEPNDLFVKSSGSSLGKVVFSPALSISVREKEVAALTAPPAVAPPAKSPSPPRPPRTPNKFTALQNGAIADGADDGDLQDGDYYVKPDLATLKSAGYDQLTSFNDLVVGRVGYGEIHFLEPVDLTGLPKLGALLGEVIRFEDKECSVYPDSEDVDKPPPGSGLNIRARITLKRCWATGKAHREPIKDESNPIAVKHLKRLKGMKDTYFESFDISDGTWTFTVDHF</sequence>
<proteinExistence type="inferred from homology"/>
<feature type="compositionally biased region" description="Gly residues" evidence="9">
    <location>
        <begin position="474"/>
        <end position="486"/>
    </location>
</feature>
<protein>
    <submittedName>
        <fullName evidence="11">Nucleoporin nup189</fullName>
    </submittedName>
</protein>
<dbReference type="InterPro" id="IPR037665">
    <property type="entry name" value="Nucleoporin_S59-like"/>
</dbReference>
<evidence type="ECO:0000256" key="2">
    <source>
        <dbReference type="ARBA" id="ARBA00008926"/>
    </source>
</evidence>
<feature type="region of interest" description="Disordered" evidence="9">
    <location>
        <begin position="151"/>
        <end position="185"/>
    </location>
</feature>
<feature type="domain" description="Peptidase S59" evidence="10">
    <location>
        <begin position="811"/>
        <end position="956"/>
    </location>
</feature>
<dbReference type="InterPro" id="IPR025574">
    <property type="entry name" value="Nucleoporin_FG_rpt"/>
</dbReference>
<evidence type="ECO:0000256" key="3">
    <source>
        <dbReference type="ARBA" id="ARBA00022448"/>
    </source>
</evidence>
<feature type="compositionally biased region" description="Polar residues" evidence="9">
    <location>
        <begin position="531"/>
        <end position="545"/>
    </location>
</feature>
<dbReference type="PROSITE" id="PS51434">
    <property type="entry name" value="NUP_C"/>
    <property type="match status" value="1"/>
</dbReference>
<feature type="compositionally biased region" description="Polar residues" evidence="9">
    <location>
        <begin position="236"/>
        <end position="259"/>
    </location>
</feature>
<comment type="similarity">
    <text evidence="2">Belongs to the nucleoporin GLFG family.</text>
</comment>